<evidence type="ECO:0000313" key="1">
    <source>
        <dbReference type="EMBL" id="KAH7149383.1"/>
    </source>
</evidence>
<accession>A0A9P9F1D9</accession>
<reference evidence="1" key="1">
    <citation type="journal article" date="2021" name="Nat. Commun.">
        <title>Genetic determinants of endophytism in the Arabidopsis root mycobiome.</title>
        <authorList>
            <person name="Mesny F."/>
            <person name="Miyauchi S."/>
            <person name="Thiergart T."/>
            <person name="Pickel B."/>
            <person name="Atanasova L."/>
            <person name="Karlsson M."/>
            <person name="Huettel B."/>
            <person name="Barry K.W."/>
            <person name="Haridas S."/>
            <person name="Chen C."/>
            <person name="Bauer D."/>
            <person name="Andreopoulos W."/>
            <person name="Pangilinan J."/>
            <person name="LaButti K."/>
            <person name="Riley R."/>
            <person name="Lipzen A."/>
            <person name="Clum A."/>
            <person name="Drula E."/>
            <person name="Henrissat B."/>
            <person name="Kohler A."/>
            <person name="Grigoriev I.V."/>
            <person name="Martin F.M."/>
            <person name="Hacquard S."/>
        </authorList>
    </citation>
    <scope>NUCLEOTIDE SEQUENCE</scope>
    <source>
        <strain evidence="1">MPI-CAGE-AT-0021</strain>
    </source>
</reference>
<keyword evidence="2" id="KW-1185">Reference proteome</keyword>
<dbReference type="OrthoDB" id="10655581at2759"/>
<sequence length="218" mass="24083">MPILSGLRPRSTFPRPCPTSPPSFGLTLLGAMSNILWPLSPPPVRTGLFRRGYSHYGCMFFVLQLSTLPELSQCPPLPPQLFSLLGLSWPGLALVHGERSSKWIHNRVLGLCARACSDRLLALLVSRVTSSTIAERLLFLLLLLPYFLSPLPPSRFFLAWTGAGAGVVSRCSFPALEHLFSRHLSLLLPHISSHHFFARGNDAPIAWKPLSDEVGLQR</sequence>
<gene>
    <name evidence="1" type="ORF">B0J13DRAFT_304487</name>
</gene>
<comment type="caution">
    <text evidence="1">The sequence shown here is derived from an EMBL/GenBank/DDBJ whole genome shotgun (WGS) entry which is preliminary data.</text>
</comment>
<dbReference type="AlphaFoldDB" id="A0A9P9F1D9"/>
<dbReference type="EMBL" id="JAGMUU010000007">
    <property type="protein sequence ID" value="KAH7149383.1"/>
    <property type="molecule type" value="Genomic_DNA"/>
</dbReference>
<proteinExistence type="predicted"/>
<evidence type="ECO:0000313" key="2">
    <source>
        <dbReference type="Proteomes" id="UP000717696"/>
    </source>
</evidence>
<organism evidence="1 2">
    <name type="scientific">Dactylonectria estremocensis</name>
    <dbReference type="NCBI Taxonomy" id="1079267"/>
    <lineage>
        <taxon>Eukaryota</taxon>
        <taxon>Fungi</taxon>
        <taxon>Dikarya</taxon>
        <taxon>Ascomycota</taxon>
        <taxon>Pezizomycotina</taxon>
        <taxon>Sordariomycetes</taxon>
        <taxon>Hypocreomycetidae</taxon>
        <taxon>Hypocreales</taxon>
        <taxon>Nectriaceae</taxon>
        <taxon>Dactylonectria</taxon>
    </lineage>
</organism>
<protein>
    <submittedName>
        <fullName evidence="1">Uncharacterized protein</fullName>
    </submittedName>
</protein>
<name>A0A9P9F1D9_9HYPO</name>
<dbReference type="Proteomes" id="UP000717696">
    <property type="component" value="Unassembled WGS sequence"/>
</dbReference>